<gene>
    <name evidence="1" type="ORF">J8J04_00020</name>
</gene>
<dbReference type="Proteomes" id="UP000811481">
    <property type="component" value="Unassembled WGS sequence"/>
</dbReference>
<dbReference type="EMBL" id="JAGVRH010000001">
    <property type="protein sequence ID" value="MBS2126116.1"/>
    <property type="molecule type" value="Genomic_DNA"/>
</dbReference>
<comment type="caution">
    <text evidence="1">The sequence shown here is derived from an EMBL/GenBank/DDBJ whole genome shotgun (WGS) entry which is preliminary data.</text>
</comment>
<proteinExistence type="predicted"/>
<protein>
    <recommendedName>
        <fullName evidence="3">Transposase</fullName>
    </recommendedName>
</protein>
<reference evidence="1" key="1">
    <citation type="submission" date="2021-04" db="EMBL/GenBank/DDBJ databases">
        <title>Draft genome sequence of StrPh-CL8, a phytoplasma strain causing strawberry phyllody in Chile.</title>
        <authorList>
            <person name="Cui W."/>
            <person name="Zamorano A."/>
            <person name="Fiore N."/>
        </authorList>
    </citation>
    <scope>NUCLEOTIDE SEQUENCE [LARGE SCALE GENOMIC DNA]</scope>
    <source>
        <strain evidence="1">StrPh-Cl</strain>
    </source>
</reference>
<evidence type="ECO:0000313" key="2">
    <source>
        <dbReference type="Proteomes" id="UP000811481"/>
    </source>
</evidence>
<name>A0ABS5K2N0_9MOLU</name>
<keyword evidence="2" id="KW-1185">Reference proteome</keyword>
<sequence>MFHQELKGIGFKINAKTVLKLMHKFVLLSERIKRKPRYYYVLVIKKENNLKNLLQNNYEEKHSLEKLCTDITYIPF</sequence>
<evidence type="ECO:0008006" key="3">
    <source>
        <dbReference type="Google" id="ProtNLM"/>
    </source>
</evidence>
<evidence type="ECO:0000313" key="1">
    <source>
        <dbReference type="EMBL" id="MBS2126116.1"/>
    </source>
</evidence>
<accession>A0ABS5K2N0</accession>
<organism evidence="1 2">
    <name type="scientific">'Fragaria x ananassa' phyllody phytoplasma</name>
    <dbReference type="NCBI Taxonomy" id="2358428"/>
    <lineage>
        <taxon>Bacteria</taxon>
        <taxon>Bacillati</taxon>
        <taxon>Mycoplasmatota</taxon>
        <taxon>Mollicutes</taxon>
        <taxon>Acholeplasmatales</taxon>
        <taxon>Acholeplasmataceae</taxon>
        <taxon>Candidatus Phytoplasma</taxon>
        <taxon>16SrXIII (Mexican periwinkle virescence group)</taxon>
    </lineage>
</organism>
<dbReference type="RefSeq" id="WP_212330590.1">
    <property type="nucleotide sequence ID" value="NZ_JAGVRH010000001.1"/>
</dbReference>